<dbReference type="InterPro" id="IPR019423">
    <property type="entry name" value="7TM_GPCR_serpentine_rcpt_Srj"/>
</dbReference>
<dbReference type="Gene3D" id="1.20.1070.10">
    <property type="entry name" value="Rhodopsin 7-helix transmembrane proteins"/>
    <property type="match status" value="1"/>
</dbReference>
<dbReference type="Proteomes" id="UP001328107">
    <property type="component" value="Unassembled WGS sequence"/>
</dbReference>
<keyword evidence="3" id="KW-1185">Reference proteome</keyword>
<dbReference type="AlphaFoldDB" id="A0AAN5HYD8"/>
<feature type="transmembrane region" description="Helical" evidence="1">
    <location>
        <begin position="79"/>
        <end position="105"/>
    </location>
</feature>
<comment type="caution">
    <text evidence="2">The sequence shown here is derived from an EMBL/GenBank/DDBJ whole genome shotgun (WGS) entry which is preliminary data.</text>
</comment>
<feature type="transmembrane region" description="Helical" evidence="1">
    <location>
        <begin position="37"/>
        <end position="59"/>
    </location>
</feature>
<feature type="transmembrane region" description="Helical" evidence="1">
    <location>
        <begin position="6"/>
        <end position="25"/>
    </location>
</feature>
<keyword evidence="1" id="KW-1133">Transmembrane helix</keyword>
<evidence type="ECO:0008006" key="4">
    <source>
        <dbReference type="Google" id="ProtNLM"/>
    </source>
</evidence>
<dbReference type="EMBL" id="BTRK01000004">
    <property type="protein sequence ID" value="GMR45435.1"/>
    <property type="molecule type" value="Genomic_DNA"/>
</dbReference>
<dbReference type="SUPFAM" id="SSF81321">
    <property type="entry name" value="Family A G protein-coupled receptor-like"/>
    <property type="match status" value="1"/>
</dbReference>
<feature type="transmembrane region" description="Helical" evidence="1">
    <location>
        <begin position="267"/>
        <end position="294"/>
    </location>
</feature>
<protein>
    <recommendedName>
        <fullName evidence="4">G protein-coupled receptor</fullName>
    </recommendedName>
</protein>
<feature type="transmembrane region" description="Helical" evidence="1">
    <location>
        <begin position="117"/>
        <end position="141"/>
    </location>
</feature>
<keyword evidence="1" id="KW-0812">Transmembrane</keyword>
<feature type="transmembrane region" description="Helical" evidence="1">
    <location>
        <begin position="192"/>
        <end position="216"/>
    </location>
</feature>
<evidence type="ECO:0000313" key="2">
    <source>
        <dbReference type="EMBL" id="GMR45435.1"/>
    </source>
</evidence>
<reference evidence="3" key="1">
    <citation type="submission" date="2022-10" db="EMBL/GenBank/DDBJ databases">
        <title>Genome assembly of Pristionchus species.</title>
        <authorList>
            <person name="Yoshida K."/>
            <person name="Sommer R.J."/>
        </authorList>
    </citation>
    <scope>NUCLEOTIDE SEQUENCE [LARGE SCALE GENOMIC DNA]</scope>
    <source>
        <strain evidence="3">RS5460</strain>
    </source>
</reference>
<feature type="non-terminal residue" evidence="2">
    <location>
        <position position="1"/>
    </location>
</feature>
<name>A0AAN5HYD8_9BILA</name>
<organism evidence="2 3">
    <name type="scientific">Pristionchus mayeri</name>
    <dbReference type="NCBI Taxonomy" id="1317129"/>
    <lineage>
        <taxon>Eukaryota</taxon>
        <taxon>Metazoa</taxon>
        <taxon>Ecdysozoa</taxon>
        <taxon>Nematoda</taxon>
        <taxon>Chromadorea</taxon>
        <taxon>Rhabditida</taxon>
        <taxon>Rhabditina</taxon>
        <taxon>Diplogasteromorpha</taxon>
        <taxon>Diplogasteroidea</taxon>
        <taxon>Neodiplogasteridae</taxon>
        <taxon>Pristionchus</taxon>
    </lineage>
</organism>
<evidence type="ECO:0000256" key="1">
    <source>
        <dbReference type="SAM" id="Phobius"/>
    </source>
</evidence>
<dbReference type="PANTHER" id="PTHR45907">
    <property type="entry name" value="SERPENTINE RECEPTOR, CLASS J"/>
    <property type="match status" value="1"/>
</dbReference>
<feature type="transmembrane region" description="Helical" evidence="1">
    <location>
        <begin position="236"/>
        <end position="255"/>
    </location>
</feature>
<sequence>ISHFSQLILTLIAYILDLMLVFIIQRSTRKEIGPYRILLTFFVLSDLYFNTIHFIVYPIPEMYGNAFIMRGHGLYTELLGLSLYGGAYGHAFPILIFHFLYRYLAIKKPKFLQHFRFFFFALMVSTAACNALMFTAFYYFFGPDEESLRILGAVFNGSLPLPLIHAIDSAEKNAQALYWSGATFEGPRWRNIIGMGMMAATMSFAYAVIITCTVLINKYLKNQLKSSNTMRLHNQLFRALISQAFVPLFTAYYPAGTAMILPLFGITVPYISIIVPPACCTHSLFDPLVLILTITEYRRAFFKNTGLSKLQAPSKSVSSKDATHT</sequence>
<dbReference type="InterPro" id="IPR019428">
    <property type="entry name" value="7TM_GPCR_serpentine_rcpt_Str"/>
</dbReference>
<dbReference type="PANTHER" id="PTHR45907:SF16">
    <property type="entry name" value="SERPENTINE RECEPTOR, CLASS J"/>
    <property type="match status" value="1"/>
</dbReference>
<accession>A0AAN5HYD8</accession>
<feature type="non-terminal residue" evidence="2">
    <location>
        <position position="325"/>
    </location>
</feature>
<dbReference type="Pfam" id="PF10326">
    <property type="entry name" value="7TM_GPCR_Str"/>
    <property type="match status" value="1"/>
</dbReference>
<gene>
    <name evidence="2" type="ORF">PMAYCL1PPCAC_15630</name>
</gene>
<proteinExistence type="predicted"/>
<keyword evidence="1" id="KW-0472">Membrane</keyword>
<evidence type="ECO:0000313" key="3">
    <source>
        <dbReference type="Proteomes" id="UP001328107"/>
    </source>
</evidence>